<evidence type="ECO:0000256" key="10">
    <source>
        <dbReference type="ARBA" id="ARBA00022840"/>
    </source>
</evidence>
<dbReference type="CDD" id="cd16922">
    <property type="entry name" value="HATPase_EvgS-ArcB-TorS-like"/>
    <property type="match status" value="1"/>
</dbReference>
<dbReference type="FunFam" id="3.30.565.10:FF:000023">
    <property type="entry name" value="PAS domain-containing sensor histidine kinase"/>
    <property type="match status" value="1"/>
</dbReference>
<dbReference type="PROSITE" id="PS50110">
    <property type="entry name" value="RESPONSE_REGULATORY"/>
    <property type="match status" value="1"/>
</dbReference>
<evidence type="ECO:0000313" key="18">
    <source>
        <dbReference type="EMBL" id="VAW28032.1"/>
    </source>
</evidence>
<evidence type="ECO:0000256" key="5">
    <source>
        <dbReference type="ARBA" id="ARBA00022553"/>
    </source>
</evidence>
<dbReference type="Pfam" id="PF13185">
    <property type="entry name" value="GAF_2"/>
    <property type="match status" value="1"/>
</dbReference>
<dbReference type="EC" id="2.7.13.3" evidence="3"/>
<dbReference type="GO" id="GO:0005886">
    <property type="term" value="C:plasma membrane"/>
    <property type="evidence" value="ECO:0007669"/>
    <property type="project" value="UniProtKB-SubCell"/>
</dbReference>
<accession>A0A3B0UNM7</accession>
<dbReference type="EMBL" id="UOET01000185">
    <property type="protein sequence ID" value="VAW28032.1"/>
    <property type="molecule type" value="Genomic_DNA"/>
</dbReference>
<dbReference type="AlphaFoldDB" id="A0A3B0UNM7"/>
<dbReference type="Pfam" id="PF13426">
    <property type="entry name" value="PAS_9"/>
    <property type="match status" value="1"/>
</dbReference>
<dbReference type="InterPro" id="IPR005467">
    <property type="entry name" value="His_kinase_dom"/>
</dbReference>
<dbReference type="InterPro" id="IPR029016">
    <property type="entry name" value="GAF-like_dom_sf"/>
</dbReference>
<evidence type="ECO:0000256" key="12">
    <source>
        <dbReference type="ARBA" id="ARBA00023012"/>
    </source>
</evidence>
<reference evidence="18" key="1">
    <citation type="submission" date="2018-06" db="EMBL/GenBank/DDBJ databases">
        <authorList>
            <person name="Zhirakovskaya E."/>
        </authorList>
    </citation>
    <scope>NUCLEOTIDE SEQUENCE</scope>
</reference>
<keyword evidence="5" id="KW-0597">Phosphoprotein</keyword>
<dbReference type="SUPFAM" id="SSF52172">
    <property type="entry name" value="CheY-like"/>
    <property type="match status" value="1"/>
</dbReference>
<dbReference type="InterPro" id="IPR011006">
    <property type="entry name" value="CheY-like_superfamily"/>
</dbReference>
<dbReference type="InterPro" id="IPR035965">
    <property type="entry name" value="PAS-like_dom_sf"/>
</dbReference>
<evidence type="ECO:0000256" key="13">
    <source>
        <dbReference type="ARBA" id="ARBA00023136"/>
    </source>
</evidence>
<dbReference type="CDD" id="cd00082">
    <property type="entry name" value="HisKA"/>
    <property type="match status" value="1"/>
</dbReference>
<dbReference type="InterPro" id="IPR036890">
    <property type="entry name" value="HATPase_C_sf"/>
</dbReference>
<dbReference type="PANTHER" id="PTHR45339">
    <property type="entry name" value="HYBRID SIGNAL TRANSDUCTION HISTIDINE KINASE J"/>
    <property type="match status" value="1"/>
</dbReference>
<dbReference type="Pfam" id="PF02518">
    <property type="entry name" value="HATPase_c"/>
    <property type="match status" value="1"/>
</dbReference>
<dbReference type="InterPro" id="IPR036097">
    <property type="entry name" value="HisK_dim/P_sf"/>
</dbReference>
<evidence type="ECO:0000256" key="9">
    <source>
        <dbReference type="ARBA" id="ARBA00022777"/>
    </source>
</evidence>
<keyword evidence="9 18" id="KW-0418">Kinase</keyword>
<dbReference type="SMART" id="SM00065">
    <property type="entry name" value="GAF"/>
    <property type="match status" value="1"/>
</dbReference>
<dbReference type="InterPro" id="IPR001610">
    <property type="entry name" value="PAC"/>
</dbReference>
<protein>
    <recommendedName>
        <fullName evidence="3">histidine kinase</fullName>
        <ecNumber evidence="3">2.7.13.3</ecNumber>
    </recommendedName>
</protein>
<dbReference type="Gene3D" id="3.40.50.2300">
    <property type="match status" value="1"/>
</dbReference>
<name>A0A3B0UNM7_9ZZZZ</name>
<dbReference type="GO" id="GO:0000155">
    <property type="term" value="F:phosphorelay sensor kinase activity"/>
    <property type="evidence" value="ECO:0007669"/>
    <property type="project" value="InterPro"/>
</dbReference>
<dbReference type="SMART" id="SM00448">
    <property type="entry name" value="REC"/>
    <property type="match status" value="1"/>
</dbReference>
<dbReference type="Pfam" id="PF00512">
    <property type="entry name" value="HisKA"/>
    <property type="match status" value="1"/>
</dbReference>
<dbReference type="FunFam" id="1.10.287.130:FF:000004">
    <property type="entry name" value="Ethylene receptor 1"/>
    <property type="match status" value="1"/>
</dbReference>
<keyword evidence="10" id="KW-0067">ATP-binding</keyword>
<organism evidence="18">
    <name type="scientific">hydrothermal vent metagenome</name>
    <dbReference type="NCBI Taxonomy" id="652676"/>
    <lineage>
        <taxon>unclassified sequences</taxon>
        <taxon>metagenomes</taxon>
        <taxon>ecological metagenomes</taxon>
    </lineage>
</organism>
<dbReference type="SMART" id="SM00091">
    <property type="entry name" value="PAS"/>
    <property type="match status" value="2"/>
</dbReference>
<evidence type="ECO:0000259" key="15">
    <source>
        <dbReference type="PROSITE" id="PS50109"/>
    </source>
</evidence>
<evidence type="ECO:0000256" key="2">
    <source>
        <dbReference type="ARBA" id="ARBA00004236"/>
    </source>
</evidence>
<dbReference type="SMART" id="SM00086">
    <property type="entry name" value="PAC"/>
    <property type="match status" value="2"/>
</dbReference>
<dbReference type="InterPro" id="IPR013655">
    <property type="entry name" value="PAS_fold_3"/>
</dbReference>
<dbReference type="Gene3D" id="1.10.287.130">
    <property type="match status" value="1"/>
</dbReference>
<evidence type="ECO:0000256" key="6">
    <source>
        <dbReference type="ARBA" id="ARBA00022679"/>
    </source>
</evidence>
<evidence type="ECO:0000256" key="11">
    <source>
        <dbReference type="ARBA" id="ARBA00022989"/>
    </source>
</evidence>
<keyword evidence="4" id="KW-1003">Cell membrane</keyword>
<dbReference type="SUPFAM" id="SSF55781">
    <property type="entry name" value="GAF domain-like"/>
    <property type="match status" value="1"/>
</dbReference>
<dbReference type="SMART" id="SM00387">
    <property type="entry name" value="HATPase_c"/>
    <property type="match status" value="1"/>
</dbReference>
<evidence type="ECO:0000256" key="1">
    <source>
        <dbReference type="ARBA" id="ARBA00000085"/>
    </source>
</evidence>
<evidence type="ECO:0000256" key="8">
    <source>
        <dbReference type="ARBA" id="ARBA00022741"/>
    </source>
</evidence>
<evidence type="ECO:0000256" key="7">
    <source>
        <dbReference type="ARBA" id="ARBA00022692"/>
    </source>
</evidence>
<dbReference type="GO" id="GO:0005524">
    <property type="term" value="F:ATP binding"/>
    <property type="evidence" value="ECO:0007669"/>
    <property type="project" value="UniProtKB-KW"/>
</dbReference>
<keyword evidence="12" id="KW-0902">Two-component regulatory system</keyword>
<evidence type="ECO:0000259" key="16">
    <source>
        <dbReference type="PROSITE" id="PS50110"/>
    </source>
</evidence>
<keyword evidence="8" id="KW-0547">Nucleotide-binding</keyword>
<feature type="non-terminal residue" evidence="18">
    <location>
        <position position="1"/>
    </location>
</feature>
<evidence type="ECO:0000256" key="3">
    <source>
        <dbReference type="ARBA" id="ARBA00012438"/>
    </source>
</evidence>
<dbReference type="Gene3D" id="3.30.450.20">
    <property type="entry name" value="PAS domain"/>
    <property type="match status" value="3"/>
</dbReference>
<feature type="coiled-coil region" evidence="14">
    <location>
        <begin position="485"/>
        <end position="547"/>
    </location>
</feature>
<dbReference type="InterPro" id="IPR000014">
    <property type="entry name" value="PAS"/>
</dbReference>
<feature type="domain" description="Histidine kinase" evidence="15">
    <location>
        <begin position="554"/>
        <end position="772"/>
    </location>
</feature>
<comment type="catalytic activity">
    <reaction evidence="1">
        <text>ATP + protein L-histidine = ADP + protein N-phospho-L-histidine.</text>
        <dbReference type="EC" id="2.7.13.3"/>
    </reaction>
</comment>
<evidence type="ECO:0000259" key="17">
    <source>
        <dbReference type="PROSITE" id="PS50113"/>
    </source>
</evidence>
<dbReference type="CDD" id="cd17546">
    <property type="entry name" value="REC_hyHK_CKI1_RcsC-like"/>
    <property type="match status" value="1"/>
</dbReference>
<dbReference type="PRINTS" id="PR00344">
    <property type="entry name" value="BCTRLSENSOR"/>
</dbReference>
<dbReference type="InterPro" id="IPR000700">
    <property type="entry name" value="PAS-assoc_C"/>
</dbReference>
<dbReference type="SUPFAM" id="SSF47384">
    <property type="entry name" value="Homodimeric domain of signal transducing histidine kinase"/>
    <property type="match status" value="1"/>
</dbReference>
<dbReference type="SUPFAM" id="SSF55874">
    <property type="entry name" value="ATPase domain of HSP90 chaperone/DNA topoisomerase II/histidine kinase"/>
    <property type="match status" value="1"/>
</dbReference>
<gene>
    <name evidence="18" type="ORF">MNBD_BACTEROID07-507</name>
</gene>
<dbReference type="CDD" id="cd00130">
    <property type="entry name" value="PAS"/>
    <property type="match status" value="1"/>
</dbReference>
<keyword evidence="7" id="KW-0812">Transmembrane</keyword>
<evidence type="ECO:0000256" key="4">
    <source>
        <dbReference type="ARBA" id="ARBA00022475"/>
    </source>
</evidence>
<dbReference type="Pfam" id="PF08447">
    <property type="entry name" value="PAS_3"/>
    <property type="match status" value="1"/>
</dbReference>
<evidence type="ECO:0000256" key="14">
    <source>
        <dbReference type="SAM" id="Coils"/>
    </source>
</evidence>
<dbReference type="InterPro" id="IPR001789">
    <property type="entry name" value="Sig_transdc_resp-reg_receiver"/>
</dbReference>
<keyword evidence="14" id="KW-0175">Coiled coil</keyword>
<dbReference type="PROSITE" id="PS50109">
    <property type="entry name" value="HIS_KIN"/>
    <property type="match status" value="1"/>
</dbReference>
<feature type="domain" description="PAC" evidence="17">
    <location>
        <begin position="156"/>
        <end position="205"/>
    </location>
</feature>
<keyword evidence="11" id="KW-1133">Transmembrane helix</keyword>
<dbReference type="Gene3D" id="3.30.450.40">
    <property type="match status" value="1"/>
</dbReference>
<dbReference type="InterPro" id="IPR004358">
    <property type="entry name" value="Sig_transdc_His_kin-like_C"/>
</dbReference>
<dbReference type="Pfam" id="PF00072">
    <property type="entry name" value="Response_reg"/>
    <property type="match status" value="1"/>
</dbReference>
<dbReference type="PROSITE" id="PS50113">
    <property type="entry name" value="PAC"/>
    <property type="match status" value="3"/>
</dbReference>
<feature type="domain" description="PAC" evidence="17">
    <location>
        <begin position="30"/>
        <end position="82"/>
    </location>
</feature>
<dbReference type="InterPro" id="IPR003018">
    <property type="entry name" value="GAF"/>
</dbReference>
<keyword evidence="6" id="KW-0808">Transferase</keyword>
<dbReference type="NCBIfam" id="TIGR00229">
    <property type="entry name" value="sensory_box"/>
    <property type="match status" value="1"/>
</dbReference>
<dbReference type="InterPro" id="IPR003594">
    <property type="entry name" value="HATPase_dom"/>
</dbReference>
<sequence length="914" mass="104606">KIFHIINEQSGKTVENPVTKVLQESSVVELANHTVLISKDGKKIPIADSGAPIKNENGAVIGVVLVFRDQTKEREAKRKTEESLNRLKRAESASKSGNWELHLTTKTIIASEGAGKVYGINSQKIDYEFVKNVPLAEYRPLLDNALKNLIEKNEPYDVEFKIKTFDTNETKDIHSIAFYDKERKIIFGVIQDITEQKQAQEEINRNTARYKALISVSNTGAWEYHQSTDFFWCSPEYFSMLGRDVNDFDLSGKSNLKETWIDLLHPEDRERASNHFAEYLKNGSVGMYENYFRMKHKDGHWVWILSRGRTLRDENGNITDITDGTHIDISGQKRNEQVQKILYDIANAVFTTDNVSELISIIREELGTIIDTTNFFVAMYEAKTDTFLLPFFKDEFDNIVTFPAAKTITRYVVETGKPLMASLDELKELEKAGKIERLGKDSLIWLGVPLKVGGKVTGAMVTQSYSDKNAFNESDKKLLEIISGEISLAIHRKNAEQKLQELNEELAAQNEEYEVLNEELMDSMERIKRINAELKIAKEKAEESNRLKTAFLHNMSHEIRTPMNGIFGFCELLKEPNLREYQQQEYIDVILKSGNRMLNTINDLMDISMIESGHEKLELSMVNINTQIESLYTFFKPEVEKTEMQLFFKTALSGQESTIKTDKQKIYAILANLVKNAIKYSHKGFIEFGYTKKENFLEFFVKDTGIGIPKERQKAVFERFVQADIEDRRVYEGSGLGLSISKAYVEMLGGEIWVESEEGEGSQFYFTIPYITENKEVKTAKEKTSGKKLKAQVKKLKVLIVEDEETADTYLTIVIKKYSKEVLHAKDGREAVDLCRNNPDLDLVLMDIKMPVMGGYEATRKIREFNKELIIIAQTAFGFSNDREKAIEAGCNDYISKPIKINELLEKIGKYFKT</sequence>
<dbReference type="PANTHER" id="PTHR45339:SF1">
    <property type="entry name" value="HYBRID SIGNAL TRANSDUCTION HISTIDINE KINASE J"/>
    <property type="match status" value="1"/>
</dbReference>
<dbReference type="Gene3D" id="3.30.565.10">
    <property type="entry name" value="Histidine kinase-like ATPase, C-terminal domain"/>
    <property type="match status" value="1"/>
</dbReference>
<feature type="domain" description="Response regulatory" evidence="16">
    <location>
        <begin position="797"/>
        <end position="912"/>
    </location>
</feature>
<dbReference type="SUPFAM" id="SSF55785">
    <property type="entry name" value="PYP-like sensor domain (PAS domain)"/>
    <property type="match status" value="3"/>
</dbReference>
<dbReference type="SMART" id="SM00388">
    <property type="entry name" value="HisKA"/>
    <property type="match status" value="1"/>
</dbReference>
<feature type="domain" description="PAC" evidence="17">
    <location>
        <begin position="288"/>
        <end position="341"/>
    </location>
</feature>
<dbReference type="InterPro" id="IPR003661">
    <property type="entry name" value="HisK_dim/P_dom"/>
</dbReference>
<comment type="subcellular location">
    <subcellularLocation>
        <location evidence="2">Cell membrane</location>
    </subcellularLocation>
</comment>
<proteinExistence type="predicted"/>
<keyword evidence="13" id="KW-0472">Membrane</keyword>